<evidence type="ECO:0000256" key="2">
    <source>
        <dbReference type="SAM" id="Phobius"/>
    </source>
</evidence>
<dbReference type="EMBL" id="JABEND010000004">
    <property type="protein sequence ID" value="NNG36030.1"/>
    <property type="molecule type" value="Genomic_DNA"/>
</dbReference>
<evidence type="ECO:0000313" key="4">
    <source>
        <dbReference type="Proteomes" id="UP000562984"/>
    </source>
</evidence>
<feature type="transmembrane region" description="Helical" evidence="2">
    <location>
        <begin position="143"/>
        <end position="164"/>
    </location>
</feature>
<dbReference type="Proteomes" id="UP000562984">
    <property type="component" value="Unassembled WGS sequence"/>
</dbReference>
<reference evidence="3 4" key="1">
    <citation type="submission" date="2020-05" db="EMBL/GenBank/DDBJ databases">
        <title>Nakamurella sp. DB0629 isolated from air conditioner.</title>
        <authorList>
            <person name="Kim D.H."/>
            <person name="Kim D.-U."/>
        </authorList>
    </citation>
    <scope>NUCLEOTIDE SEQUENCE [LARGE SCALE GENOMIC DNA]</scope>
    <source>
        <strain evidence="3 4">DB0629</strain>
    </source>
</reference>
<organism evidence="3 4">
    <name type="scientific">Nakamurella aerolata</name>
    <dbReference type="NCBI Taxonomy" id="1656892"/>
    <lineage>
        <taxon>Bacteria</taxon>
        <taxon>Bacillati</taxon>
        <taxon>Actinomycetota</taxon>
        <taxon>Actinomycetes</taxon>
        <taxon>Nakamurellales</taxon>
        <taxon>Nakamurellaceae</taxon>
        <taxon>Nakamurella</taxon>
    </lineage>
</organism>
<keyword evidence="2" id="KW-0472">Membrane</keyword>
<protein>
    <submittedName>
        <fullName evidence="3">Uncharacterized protein</fullName>
    </submittedName>
</protein>
<proteinExistence type="predicted"/>
<evidence type="ECO:0000313" key="3">
    <source>
        <dbReference type="EMBL" id="NNG36030.1"/>
    </source>
</evidence>
<dbReference type="RefSeq" id="WP_171199691.1">
    <property type="nucleotide sequence ID" value="NZ_JABEND010000004.1"/>
</dbReference>
<feature type="compositionally biased region" description="Low complexity" evidence="1">
    <location>
        <begin position="9"/>
        <end position="20"/>
    </location>
</feature>
<name>A0A849AC13_9ACTN</name>
<dbReference type="AlphaFoldDB" id="A0A849AC13"/>
<accession>A0A849AC13</accession>
<feature type="transmembrane region" description="Helical" evidence="2">
    <location>
        <begin position="111"/>
        <end position="131"/>
    </location>
</feature>
<sequence>MSRPGEPVRGTAGAPPAADPAGAERAAAAARTVPGWGLRGALGLACGLLVVLTVVTGQDLAAVSMATAVLVATTVYTVAAPGGPAAALLLIGVMGVHLAFGGPVLDVRVALLAVLMLAVHQLAGICAAVPVRAQVTLQALRPVAIRFAIAAGAGVLALVLVAVLS</sequence>
<keyword evidence="4" id="KW-1185">Reference proteome</keyword>
<gene>
    <name evidence="3" type="ORF">HKD39_09950</name>
</gene>
<keyword evidence="2" id="KW-0812">Transmembrane</keyword>
<feature type="region of interest" description="Disordered" evidence="1">
    <location>
        <begin position="1"/>
        <end position="20"/>
    </location>
</feature>
<feature type="transmembrane region" description="Helical" evidence="2">
    <location>
        <begin position="36"/>
        <end position="55"/>
    </location>
</feature>
<evidence type="ECO:0000256" key="1">
    <source>
        <dbReference type="SAM" id="MobiDB-lite"/>
    </source>
</evidence>
<comment type="caution">
    <text evidence="3">The sequence shown here is derived from an EMBL/GenBank/DDBJ whole genome shotgun (WGS) entry which is preliminary data.</text>
</comment>
<keyword evidence="2" id="KW-1133">Transmembrane helix</keyword>